<organism evidence="2 3">
    <name type="scientific">Streptomyces gulbargensis</name>
    <dbReference type="NCBI Taxonomy" id="364901"/>
    <lineage>
        <taxon>Bacteria</taxon>
        <taxon>Bacillati</taxon>
        <taxon>Actinomycetota</taxon>
        <taxon>Actinomycetes</taxon>
        <taxon>Kitasatosporales</taxon>
        <taxon>Streptomycetaceae</taxon>
        <taxon>Streptomyces</taxon>
    </lineage>
</organism>
<proteinExistence type="predicted"/>
<feature type="region of interest" description="Disordered" evidence="1">
    <location>
        <begin position="1"/>
        <end position="23"/>
    </location>
</feature>
<dbReference type="Proteomes" id="UP001501000">
    <property type="component" value="Unassembled WGS sequence"/>
</dbReference>
<comment type="caution">
    <text evidence="2">The sequence shown here is derived from an EMBL/GenBank/DDBJ whole genome shotgun (WGS) entry which is preliminary data.</text>
</comment>
<protein>
    <submittedName>
        <fullName evidence="2">Uncharacterized protein</fullName>
    </submittedName>
</protein>
<accession>A0ABP7ME45</accession>
<evidence type="ECO:0000256" key="1">
    <source>
        <dbReference type="SAM" id="MobiDB-lite"/>
    </source>
</evidence>
<name>A0ABP7ME45_9ACTN</name>
<evidence type="ECO:0000313" key="3">
    <source>
        <dbReference type="Proteomes" id="UP001501000"/>
    </source>
</evidence>
<evidence type="ECO:0000313" key="2">
    <source>
        <dbReference type="EMBL" id="GAA3918852.1"/>
    </source>
</evidence>
<gene>
    <name evidence="2" type="ORF">GCM10022244_30050</name>
</gene>
<sequence>MTTEAASAGGQPQRRKKRAEGQVSVVISRPMTSGHTIGHIRPSSQIITAVPKRTSSSSADMRAEARSAARVLAGLREADMPITLGGV</sequence>
<reference evidence="3" key="1">
    <citation type="journal article" date="2019" name="Int. J. Syst. Evol. Microbiol.">
        <title>The Global Catalogue of Microorganisms (GCM) 10K type strain sequencing project: providing services to taxonomists for standard genome sequencing and annotation.</title>
        <authorList>
            <consortium name="The Broad Institute Genomics Platform"/>
            <consortium name="The Broad Institute Genome Sequencing Center for Infectious Disease"/>
            <person name="Wu L."/>
            <person name="Ma J."/>
        </authorList>
    </citation>
    <scope>NUCLEOTIDE SEQUENCE [LARGE SCALE GENOMIC DNA]</scope>
    <source>
        <strain evidence="3">JCM 16956</strain>
    </source>
</reference>
<dbReference type="EMBL" id="BAABAJ010000008">
    <property type="protein sequence ID" value="GAA3918852.1"/>
    <property type="molecule type" value="Genomic_DNA"/>
</dbReference>
<keyword evidence="3" id="KW-1185">Reference proteome</keyword>